<name>A0A915EYP7_9CEST</name>
<evidence type="ECO:0000313" key="1">
    <source>
        <dbReference type="Proteomes" id="UP000887562"/>
    </source>
</evidence>
<reference evidence="2" key="1">
    <citation type="submission" date="2022-11" db="UniProtKB">
        <authorList>
            <consortium name="WormBaseParasite"/>
        </authorList>
    </citation>
    <scope>IDENTIFICATION</scope>
</reference>
<keyword evidence="1" id="KW-1185">Reference proteome</keyword>
<dbReference type="Proteomes" id="UP000887562">
    <property type="component" value="Unplaced"/>
</dbReference>
<evidence type="ECO:0000313" key="2">
    <source>
        <dbReference type="WBParaSite" id="maker-E.canG7_contigs_3751-snap-gene-0.3-mRNA-1"/>
    </source>
</evidence>
<sequence>MPLVSLVSPHDLLTHSSTVMLKLVKRVRQQCCKRVVAVGKCAIGSTKVRLTGSANMVGVVSGTMVAAATESPCSFVGPIRRIHPHDSDIAGSLCVCDINFVVDVCNWSVTVHCHSGRVLDSKRRRRRRRRRWWWFSDGNTFHHNSLQSHSLRPYLRQQKQMGIRLGHRVLFVSNLHQ</sequence>
<protein>
    <submittedName>
        <fullName evidence="2">Uncharacterized protein</fullName>
    </submittedName>
</protein>
<proteinExistence type="predicted"/>
<dbReference type="AlphaFoldDB" id="A0A915EYP7"/>
<dbReference type="WBParaSite" id="maker-E.canG7_contigs_3751-snap-gene-0.3-mRNA-1">
    <property type="protein sequence ID" value="maker-E.canG7_contigs_3751-snap-gene-0.3-mRNA-1"/>
    <property type="gene ID" value="EcG7_09853"/>
</dbReference>
<accession>A0A915EYP7</accession>
<organism evidence="1 2">
    <name type="scientific">Echinococcus canadensis</name>
    <dbReference type="NCBI Taxonomy" id="519352"/>
    <lineage>
        <taxon>Eukaryota</taxon>
        <taxon>Metazoa</taxon>
        <taxon>Spiralia</taxon>
        <taxon>Lophotrochozoa</taxon>
        <taxon>Platyhelminthes</taxon>
        <taxon>Cestoda</taxon>
        <taxon>Eucestoda</taxon>
        <taxon>Cyclophyllidea</taxon>
        <taxon>Taeniidae</taxon>
        <taxon>Echinococcus</taxon>
        <taxon>Echinococcus canadensis group</taxon>
    </lineage>
</organism>